<dbReference type="RefSeq" id="WP_196283622.1">
    <property type="nucleotide sequence ID" value="NZ_JADQDQ010000011.1"/>
</dbReference>
<proteinExistence type="predicted"/>
<name>A0ABS0IMK4_9BACT</name>
<dbReference type="InterPro" id="IPR046697">
    <property type="entry name" value="DUF6567"/>
</dbReference>
<evidence type="ECO:0000313" key="2">
    <source>
        <dbReference type="Proteomes" id="UP000597617"/>
    </source>
</evidence>
<dbReference type="Proteomes" id="UP000597617">
    <property type="component" value="Unassembled WGS sequence"/>
</dbReference>
<dbReference type="EMBL" id="JADQDQ010000011">
    <property type="protein sequence ID" value="MBF9239269.1"/>
    <property type="molecule type" value="Genomic_DNA"/>
</dbReference>
<comment type="caution">
    <text evidence="1">The sequence shown here is derived from an EMBL/GenBank/DDBJ whole genome shotgun (WGS) entry which is preliminary data.</text>
</comment>
<gene>
    <name evidence="1" type="ORF">I2I05_17895</name>
</gene>
<protein>
    <submittedName>
        <fullName evidence="1">Uncharacterized protein</fullName>
    </submittedName>
</protein>
<sequence>MRQGDEFRELLQADGMLLVEKKYLAFAWRLPTPKPLPLFLHPRLLFFMQKRLYPCLLLAGIALSTQSCAVHSGLITGGANLQTNNFSYVASNVQGTAKTKYIFGIGGLSKSALVAEAKKDLTKNHPLKSGQAYANFILDFRGSYLPIVTGNRCTLTADIVEFSGVLPSGQSAVPSTPNSSSKEKGE</sequence>
<evidence type="ECO:0000313" key="1">
    <source>
        <dbReference type="EMBL" id="MBF9239269.1"/>
    </source>
</evidence>
<accession>A0ABS0IMK4</accession>
<reference evidence="1 2" key="1">
    <citation type="submission" date="2020-11" db="EMBL/GenBank/DDBJ databases">
        <authorList>
            <person name="Kim M.K."/>
        </authorList>
    </citation>
    <scope>NUCLEOTIDE SEQUENCE [LARGE SCALE GENOMIC DNA]</scope>
    <source>
        <strain evidence="1 2">BT683</strain>
    </source>
</reference>
<dbReference type="Pfam" id="PF20205">
    <property type="entry name" value="DUF6567"/>
    <property type="match status" value="1"/>
</dbReference>
<keyword evidence="2" id="KW-1185">Reference proteome</keyword>
<organism evidence="1 2">
    <name type="scientific">Hymenobacter jeongseonensis</name>
    <dbReference type="NCBI Taxonomy" id="2791027"/>
    <lineage>
        <taxon>Bacteria</taxon>
        <taxon>Pseudomonadati</taxon>
        <taxon>Bacteroidota</taxon>
        <taxon>Cytophagia</taxon>
        <taxon>Cytophagales</taxon>
        <taxon>Hymenobacteraceae</taxon>
        <taxon>Hymenobacter</taxon>
    </lineage>
</organism>